<accession>A0AAV4TDL8</accession>
<keyword evidence="2" id="KW-1185">Reference proteome</keyword>
<name>A0AAV4TDL8_CAEEX</name>
<protein>
    <submittedName>
        <fullName evidence="1">Uncharacterized protein</fullName>
    </submittedName>
</protein>
<evidence type="ECO:0000313" key="2">
    <source>
        <dbReference type="Proteomes" id="UP001054945"/>
    </source>
</evidence>
<comment type="caution">
    <text evidence="1">The sequence shown here is derived from an EMBL/GenBank/DDBJ whole genome shotgun (WGS) entry which is preliminary data.</text>
</comment>
<sequence length="90" mass="10565">MKFLKKLNMKKLKLLQEMIITSYKVDRGPCFEFFVAQARDKARSCGDYGAEVDVQFFEEIFRIIQLEINNLLCFRSSLYKIGKLCDVVDL</sequence>
<reference evidence="1 2" key="1">
    <citation type="submission" date="2021-06" db="EMBL/GenBank/DDBJ databases">
        <title>Caerostris extrusa draft genome.</title>
        <authorList>
            <person name="Kono N."/>
            <person name="Arakawa K."/>
        </authorList>
    </citation>
    <scope>NUCLEOTIDE SEQUENCE [LARGE SCALE GENOMIC DNA]</scope>
</reference>
<gene>
    <name evidence="1" type="ORF">CEXT_752801</name>
</gene>
<evidence type="ECO:0000313" key="1">
    <source>
        <dbReference type="EMBL" id="GIY42957.1"/>
    </source>
</evidence>
<dbReference type="EMBL" id="BPLR01010914">
    <property type="protein sequence ID" value="GIY42957.1"/>
    <property type="molecule type" value="Genomic_DNA"/>
</dbReference>
<dbReference type="AlphaFoldDB" id="A0AAV4TDL8"/>
<organism evidence="1 2">
    <name type="scientific">Caerostris extrusa</name>
    <name type="common">Bark spider</name>
    <name type="synonym">Caerostris bankana</name>
    <dbReference type="NCBI Taxonomy" id="172846"/>
    <lineage>
        <taxon>Eukaryota</taxon>
        <taxon>Metazoa</taxon>
        <taxon>Ecdysozoa</taxon>
        <taxon>Arthropoda</taxon>
        <taxon>Chelicerata</taxon>
        <taxon>Arachnida</taxon>
        <taxon>Araneae</taxon>
        <taxon>Araneomorphae</taxon>
        <taxon>Entelegynae</taxon>
        <taxon>Araneoidea</taxon>
        <taxon>Araneidae</taxon>
        <taxon>Caerostris</taxon>
    </lineage>
</organism>
<proteinExistence type="predicted"/>
<dbReference type="Proteomes" id="UP001054945">
    <property type="component" value="Unassembled WGS sequence"/>
</dbReference>